<sequence>MAKALESGFSWQVRDEKKVRIGVDRLDHELLPWIVKISSIKLNVEGGYLRCERREETAIDTLKDCPEAHVILAFGGLDGRILDNTYKRCIDWLEDALRLLDKKTFKDLITLLWNGWNCCNNAIFCGKNEETRVVLERSKTL</sequence>
<comment type="caution">
    <text evidence="1">The sequence shown here is derived from an EMBL/GenBank/DDBJ whole genome shotgun (WGS) entry which is preliminary data.</text>
</comment>
<dbReference type="EMBL" id="JABEZV010000002">
    <property type="protein sequence ID" value="MBA0705950.1"/>
    <property type="molecule type" value="Genomic_DNA"/>
</dbReference>
<name>A0A7J8Z2Z2_9ROSI</name>
<evidence type="ECO:0000313" key="1">
    <source>
        <dbReference type="EMBL" id="MBA0705950.1"/>
    </source>
</evidence>
<keyword evidence="2" id="KW-1185">Reference proteome</keyword>
<accession>A0A7J8Z2Z2</accession>
<protein>
    <submittedName>
        <fullName evidence="1">Uncharacterized protein</fullName>
    </submittedName>
</protein>
<gene>
    <name evidence="1" type="ORF">Golax_018098</name>
</gene>
<dbReference type="Proteomes" id="UP000593574">
    <property type="component" value="Unassembled WGS sequence"/>
</dbReference>
<proteinExistence type="predicted"/>
<reference evidence="1 2" key="1">
    <citation type="journal article" date="2019" name="Genome Biol. Evol.">
        <title>Insights into the evolution of the New World diploid cottons (Gossypium, subgenus Houzingenia) based on genome sequencing.</title>
        <authorList>
            <person name="Grover C.E."/>
            <person name="Arick M.A. 2nd"/>
            <person name="Thrash A."/>
            <person name="Conover J.L."/>
            <person name="Sanders W.S."/>
            <person name="Peterson D.G."/>
            <person name="Frelichowski J.E."/>
            <person name="Scheffler J.A."/>
            <person name="Scheffler B.E."/>
            <person name="Wendel J.F."/>
        </authorList>
    </citation>
    <scope>NUCLEOTIDE SEQUENCE [LARGE SCALE GENOMIC DNA]</scope>
    <source>
        <strain evidence="1">4</strain>
        <tissue evidence="1">Leaf</tissue>
    </source>
</reference>
<organism evidence="1 2">
    <name type="scientific">Gossypium laxum</name>
    <dbReference type="NCBI Taxonomy" id="34288"/>
    <lineage>
        <taxon>Eukaryota</taxon>
        <taxon>Viridiplantae</taxon>
        <taxon>Streptophyta</taxon>
        <taxon>Embryophyta</taxon>
        <taxon>Tracheophyta</taxon>
        <taxon>Spermatophyta</taxon>
        <taxon>Magnoliopsida</taxon>
        <taxon>eudicotyledons</taxon>
        <taxon>Gunneridae</taxon>
        <taxon>Pentapetalae</taxon>
        <taxon>rosids</taxon>
        <taxon>malvids</taxon>
        <taxon>Malvales</taxon>
        <taxon>Malvaceae</taxon>
        <taxon>Malvoideae</taxon>
        <taxon>Gossypium</taxon>
    </lineage>
</organism>
<evidence type="ECO:0000313" key="2">
    <source>
        <dbReference type="Proteomes" id="UP000593574"/>
    </source>
</evidence>
<dbReference type="AlphaFoldDB" id="A0A7J8Z2Z2"/>
<feature type="non-terminal residue" evidence="1">
    <location>
        <position position="1"/>
    </location>
</feature>